<evidence type="ECO:0000313" key="1">
    <source>
        <dbReference type="EMBL" id="KAK7293750.1"/>
    </source>
</evidence>
<organism evidence="1 2">
    <name type="scientific">Clitoria ternatea</name>
    <name type="common">Butterfly pea</name>
    <dbReference type="NCBI Taxonomy" id="43366"/>
    <lineage>
        <taxon>Eukaryota</taxon>
        <taxon>Viridiplantae</taxon>
        <taxon>Streptophyta</taxon>
        <taxon>Embryophyta</taxon>
        <taxon>Tracheophyta</taxon>
        <taxon>Spermatophyta</taxon>
        <taxon>Magnoliopsida</taxon>
        <taxon>eudicotyledons</taxon>
        <taxon>Gunneridae</taxon>
        <taxon>Pentapetalae</taxon>
        <taxon>rosids</taxon>
        <taxon>fabids</taxon>
        <taxon>Fabales</taxon>
        <taxon>Fabaceae</taxon>
        <taxon>Papilionoideae</taxon>
        <taxon>50 kb inversion clade</taxon>
        <taxon>NPAAA clade</taxon>
        <taxon>indigoferoid/millettioid clade</taxon>
        <taxon>Phaseoleae</taxon>
        <taxon>Clitoria</taxon>
    </lineage>
</organism>
<protein>
    <submittedName>
        <fullName evidence="1">Uncharacterized protein</fullName>
    </submittedName>
</protein>
<keyword evidence="2" id="KW-1185">Reference proteome</keyword>
<dbReference type="EMBL" id="JAYKXN010000004">
    <property type="protein sequence ID" value="KAK7293750.1"/>
    <property type="molecule type" value="Genomic_DNA"/>
</dbReference>
<dbReference type="AlphaFoldDB" id="A0AAN9PCE5"/>
<dbReference type="Proteomes" id="UP001359559">
    <property type="component" value="Unassembled WGS sequence"/>
</dbReference>
<accession>A0AAN9PCE5</accession>
<gene>
    <name evidence="1" type="ORF">RJT34_16623</name>
</gene>
<proteinExistence type="predicted"/>
<sequence>MFFASFSSAVFTILDYQTFEYVGEDNPRSIGFLNCTNPVTGDPPRYVKFDTGGCDSGGYIYAILEENFSVMDMKVGCHLMAATVANWTHSRNVSSADVDNWLVNGFWMSWFLPLTCMDQCGKDSECSMNQTTKQVECGNSFCTLPSNRLSNNCGILQKVLDYIPTKRSTNIHGSQISIWSCISVSAIDL</sequence>
<evidence type="ECO:0000313" key="2">
    <source>
        <dbReference type="Proteomes" id="UP001359559"/>
    </source>
</evidence>
<reference evidence="1 2" key="1">
    <citation type="submission" date="2024-01" db="EMBL/GenBank/DDBJ databases">
        <title>The genomes of 5 underutilized Papilionoideae crops provide insights into root nodulation and disease resistance.</title>
        <authorList>
            <person name="Yuan L."/>
        </authorList>
    </citation>
    <scope>NUCLEOTIDE SEQUENCE [LARGE SCALE GENOMIC DNA]</scope>
    <source>
        <strain evidence="1">LY-2023</strain>
        <tissue evidence="1">Leaf</tissue>
    </source>
</reference>
<name>A0AAN9PCE5_CLITE</name>
<comment type="caution">
    <text evidence="1">The sequence shown here is derived from an EMBL/GenBank/DDBJ whole genome shotgun (WGS) entry which is preliminary data.</text>
</comment>